<comment type="caution">
    <text evidence="2">The sequence shown here is derived from an EMBL/GenBank/DDBJ whole genome shotgun (WGS) entry which is preliminary data.</text>
</comment>
<reference evidence="2" key="1">
    <citation type="submission" date="2017-09" db="EMBL/GenBank/DDBJ databases">
        <title>Contemporary evolution of a Lepidopteran species, Heliothis virescens, in response to modern agricultural practices.</title>
        <authorList>
            <person name="Fritz M.L."/>
            <person name="Deyonke A.M."/>
            <person name="Papanicolaou A."/>
            <person name="Micinski S."/>
            <person name="Westbrook J."/>
            <person name="Gould F."/>
        </authorList>
    </citation>
    <scope>NUCLEOTIDE SEQUENCE [LARGE SCALE GENOMIC DNA]</scope>
    <source>
        <strain evidence="2">HvINT-</strain>
        <tissue evidence="2">Whole body</tissue>
    </source>
</reference>
<protein>
    <submittedName>
        <fullName evidence="2">Uncharacterized protein</fullName>
    </submittedName>
</protein>
<feature type="compositionally biased region" description="Basic and acidic residues" evidence="1">
    <location>
        <begin position="334"/>
        <end position="350"/>
    </location>
</feature>
<evidence type="ECO:0000313" key="2">
    <source>
        <dbReference type="EMBL" id="PCG78121.1"/>
    </source>
</evidence>
<feature type="region of interest" description="Disordered" evidence="1">
    <location>
        <begin position="35"/>
        <end position="59"/>
    </location>
</feature>
<feature type="region of interest" description="Disordered" evidence="1">
    <location>
        <begin position="325"/>
        <end position="357"/>
    </location>
</feature>
<evidence type="ECO:0000256" key="1">
    <source>
        <dbReference type="SAM" id="MobiDB-lite"/>
    </source>
</evidence>
<gene>
    <name evidence="2" type="ORF">B5V51_5211</name>
</gene>
<name>A0A2A4K1H4_HELVI</name>
<dbReference type="EMBL" id="NWSH01000237">
    <property type="protein sequence ID" value="PCG78121.1"/>
    <property type="molecule type" value="Genomic_DNA"/>
</dbReference>
<proteinExistence type="predicted"/>
<dbReference type="AlphaFoldDB" id="A0A2A4K1H4"/>
<organism evidence="2">
    <name type="scientific">Heliothis virescens</name>
    <name type="common">Tobacco budworm moth</name>
    <dbReference type="NCBI Taxonomy" id="7102"/>
    <lineage>
        <taxon>Eukaryota</taxon>
        <taxon>Metazoa</taxon>
        <taxon>Ecdysozoa</taxon>
        <taxon>Arthropoda</taxon>
        <taxon>Hexapoda</taxon>
        <taxon>Insecta</taxon>
        <taxon>Pterygota</taxon>
        <taxon>Neoptera</taxon>
        <taxon>Endopterygota</taxon>
        <taxon>Lepidoptera</taxon>
        <taxon>Glossata</taxon>
        <taxon>Ditrysia</taxon>
        <taxon>Noctuoidea</taxon>
        <taxon>Noctuidae</taxon>
        <taxon>Heliothinae</taxon>
        <taxon>Heliothis</taxon>
    </lineage>
</organism>
<accession>A0A2A4K1H4</accession>
<sequence length="374" mass="42511">MASACCVCRDDHHGGHSADGKSNLPLICLVPRDDAHHTRQPGGSGRSRRGSSPTLENPEDFHLLDDEYIEKHFKLSKRPLYLDPFRRPLITFPMSQEGSSNFNLARKYKVNQQILDGFLDPSEAISAPSVFPYATSKTEKSNTKHDDEELIYILQLPDWEYTCPVHKQSVRTPRFIWHSCKKEQKTTKGNEPTHGGGPMNKPKPWLLSRHTDFDLMSQCPILRPGFDALNLSAPFIVQMNAEGKWENTRPANLDEERLKAVIQNLVNSNAISAAQSYCCQCAAENQFPKTQPQYIPVVMMPVYSADRCPFDMNCEVEKLREAEKGKVKKPSKKTKAEDDTKEEKDKDTIKRTKKRSIRRSPTLVFCCSLPFLCI</sequence>